<comment type="caution">
    <text evidence="1">The sequence shown here is derived from an EMBL/GenBank/DDBJ whole genome shotgun (WGS) entry which is preliminary data.</text>
</comment>
<keyword evidence="2" id="KW-1185">Reference proteome</keyword>
<dbReference type="SUPFAM" id="SSF54060">
    <property type="entry name" value="His-Me finger endonucleases"/>
    <property type="match status" value="1"/>
</dbReference>
<dbReference type="Proteomes" id="UP000027586">
    <property type="component" value="Unassembled WGS sequence"/>
</dbReference>
<protein>
    <submittedName>
        <fullName evidence="1">Uncharacterized protein</fullName>
    </submittedName>
</protein>
<sequence>MMENIKPFVHHDDEDRQNNDVGNLFWLSNRDNLIATKSNKTVVADTFLKTMIEFPSTSYAREAYNIKRHLNAPVFRSGGKYSMNVTIGDDLHTLIFQKAEYFNPTDYSFLLAEGDVDDK</sequence>
<dbReference type="AlphaFoldDB" id="A0A068S909"/>
<reference evidence="1" key="1">
    <citation type="submission" date="2013-08" db="EMBL/GenBank/DDBJ databases">
        <title>Gene expansion shapes genome architecture in the human pathogen Lichtheimia corymbifera: an evolutionary genomics analysis in the ancient terrestrial Mucorales (Mucoromycotina).</title>
        <authorList>
            <person name="Schwartze V.U."/>
            <person name="Winter S."/>
            <person name="Shelest E."/>
            <person name="Marcet-Houben M."/>
            <person name="Horn F."/>
            <person name="Wehner S."/>
            <person name="Hoffmann K."/>
            <person name="Riege K."/>
            <person name="Sammeth M."/>
            <person name="Nowrousian M."/>
            <person name="Valiante V."/>
            <person name="Linde J."/>
            <person name="Jacobsen I.D."/>
            <person name="Marz M."/>
            <person name="Brakhage A.A."/>
            <person name="Gabaldon T."/>
            <person name="Bocker S."/>
            <person name="Voigt K."/>
        </authorList>
    </citation>
    <scope>NUCLEOTIDE SEQUENCE [LARGE SCALE GENOMIC DNA]</scope>
    <source>
        <strain evidence="1">FSU 9682</strain>
    </source>
</reference>
<accession>A0A068S909</accession>
<dbReference type="InterPro" id="IPR044925">
    <property type="entry name" value="His-Me_finger_sf"/>
</dbReference>
<evidence type="ECO:0000313" key="1">
    <source>
        <dbReference type="EMBL" id="CDH58789.1"/>
    </source>
</evidence>
<organism evidence="1 2">
    <name type="scientific">Lichtheimia corymbifera JMRC:FSU:9682</name>
    <dbReference type="NCBI Taxonomy" id="1263082"/>
    <lineage>
        <taxon>Eukaryota</taxon>
        <taxon>Fungi</taxon>
        <taxon>Fungi incertae sedis</taxon>
        <taxon>Mucoromycota</taxon>
        <taxon>Mucoromycotina</taxon>
        <taxon>Mucoromycetes</taxon>
        <taxon>Mucorales</taxon>
        <taxon>Lichtheimiaceae</taxon>
        <taxon>Lichtheimia</taxon>
    </lineage>
</organism>
<gene>
    <name evidence="1" type="ORF">LCOR_09638.1</name>
</gene>
<evidence type="ECO:0000313" key="2">
    <source>
        <dbReference type="Proteomes" id="UP000027586"/>
    </source>
</evidence>
<dbReference type="VEuPathDB" id="FungiDB:LCOR_09638.1"/>
<dbReference type="EMBL" id="CBTN010000061">
    <property type="protein sequence ID" value="CDH58789.1"/>
    <property type="molecule type" value="Genomic_DNA"/>
</dbReference>
<proteinExistence type="predicted"/>
<name>A0A068S909_9FUNG</name>